<protein>
    <submittedName>
        <fullName evidence="2">Uncharacterized protein</fullName>
    </submittedName>
</protein>
<dbReference type="InParanoid" id="F4S2Z7"/>
<reference evidence="3" key="1">
    <citation type="journal article" date="2011" name="Proc. Natl. Acad. Sci. U.S.A.">
        <title>Obligate biotrophy features unraveled by the genomic analysis of rust fungi.</title>
        <authorList>
            <person name="Duplessis S."/>
            <person name="Cuomo C.A."/>
            <person name="Lin Y.-C."/>
            <person name="Aerts A."/>
            <person name="Tisserant E."/>
            <person name="Veneault-Fourrey C."/>
            <person name="Joly D.L."/>
            <person name="Hacquard S."/>
            <person name="Amselem J."/>
            <person name="Cantarel B.L."/>
            <person name="Chiu R."/>
            <person name="Coutinho P.M."/>
            <person name="Feau N."/>
            <person name="Field M."/>
            <person name="Frey P."/>
            <person name="Gelhaye E."/>
            <person name="Goldberg J."/>
            <person name="Grabherr M.G."/>
            <person name="Kodira C.D."/>
            <person name="Kohler A."/>
            <person name="Kuees U."/>
            <person name="Lindquist E.A."/>
            <person name="Lucas S.M."/>
            <person name="Mago R."/>
            <person name="Mauceli E."/>
            <person name="Morin E."/>
            <person name="Murat C."/>
            <person name="Pangilinan J.L."/>
            <person name="Park R."/>
            <person name="Pearson M."/>
            <person name="Quesneville H."/>
            <person name="Rouhier N."/>
            <person name="Sakthikumar S."/>
            <person name="Salamov A.A."/>
            <person name="Schmutz J."/>
            <person name="Selles B."/>
            <person name="Shapiro H."/>
            <person name="Tanguay P."/>
            <person name="Tuskan G.A."/>
            <person name="Henrissat B."/>
            <person name="Van de Peer Y."/>
            <person name="Rouze P."/>
            <person name="Ellis J.G."/>
            <person name="Dodds P.N."/>
            <person name="Schein J.E."/>
            <person name="Zhong S."/>
            <person name="Hamelin R.C."/>
            <person name="Grigoriev I.V."/>
            <person name="Szabo L.J."/>
            <person name="Martin F."/>
        </authorList>
    </citation>
    <scope>NUCLEOTIDE SEQUENCE [LARGE SCALE GENOMIC DNA]</scope>
    <source>
        <strain evidence="3">98AG31 / pathotype 3-4-7</strain>
    </source>
</reference>
<evidence type="ECO:0000313" key="2">
    <source>
        <dbReference type="EMBL" id="EGG00889.1"/>
    </source>
</evidence>
<gene>
    <name evidence="2" type="ORF">MELLADRAFT_111370</name>
</gene>
<organism evidence="3">
    <name type="scientific">Melampsora larici-populina (strain 98AG31 / pathotype 3-4-7)</name>
    <name type="common">Poplar leaf rust fungus</name>
    <dbReference type="NCBI Taxonomy" id="747676"/>
    <lineage>
        <taxon>Eukaryota</taxon>
        <taxon>Fungi</taxon>
        <taxon>Dikarya</taxon>
        <taxon>Basidiomycota</taxon>
        <taxon>Pucciniomycotina</taxon>
        <taxon>Pucciniomycetes</taxon>
        <taxon>Pucciniales</taxon>
        <taxon>Melampsoraceae</taxon>
        <taxon>Melampsora</taxon>
    </lineage>
</organism>
<feature type="region of interest" description="Disordered" evidence="1">
    <location>
        <begin position="184"/>
        <end position="248"/>
    </location>
</feature>
<keyword evidence="3" id="KW-1185">Reference proteome</keyword>
<dbReference type="EMBL" id="GL883142">
    <property type="protein sequence ID" value="EGG00889.1"/>
    <property type="molecule type" value="Genomic_DNA"/>
</dbReference>
<dbReference type="KEGG" id="mlr:MELLADRAFT_111370"/>
<dbReference type="Proteomes" id="UP000001072">
    <property type="component" value="Unassembled WGS sequence"/>
</dbReference>
<name>F4S2Z7_MELLP</name>
<dbReference type="GeneID" id="18924360"/>
<dbReference type="VEuPathDB" id="FungiDB:MELLADRAFT_111370"/>
<dbReference type="HOGENOM" id="CLU_983803_0_0_1"/>
<evidence type="ECO:0000313" key="3">
    <source>
        <dbReference type="Proteomes" id="UP000001072"/>
    </source>
</evidence>
<feature type="compositionally biased region" description="Basic residues" evidence="1">
    <location>
        <begin position="212"/>
        <end position="226"/>
    </location>
</feature>
<feature type="compositionally biased region" description="Basic and acidic residues" evidence="1">
    <location>
        <begin position="184"/>
        <end position="201"/>
    </location>
</feature>
<feature type="compositionally biased region" description="Polar residues" evidence="1">
    <location>
        <begin position="138"/>
        <end position="149"/>
    </location>
</feature>
<accession>F4S2Z7</accession>
<sequence>MLYRKLLLLRKRQALVSTILTKSLTSSVWEPDTPHLIGDDAPALPADPLFRVGTFEREQFDHRYQVEIQVLFKIHTEAEVVLDNPVANVSRKTKAKPSGRRSAATTVDQGGKSKSLGSPRRRSPFKRPVFSDSPSRKGGNNQVLGSSSKPLVKTRSDDALSVKKDELSSDNIDVALHFPKKLVYPERPEPSESNVDIKLESDDPDITINSHQKVHYPPRSPSKKRRGFEDERKTGGSSSKKKMKMESDDDKFQIHSDRLVTISECDMTFTLLWCFLYPLTIHH</sequence>
<dbReference type="AlphaFoldDB" id="F4S2Z7"/>
<evidence type="ECO:0000256" key="1">
    <source>
        <dbReference type="SAM" id="MobiDB-lite"/>
    </source>
</evidence>
<proteinExistence type="predicted"/>
<feature type="region of interest" description="Disordered" evidence="1">
    <location>
        <begin position="89"/>
        <end position="157"/>
    </location>
</feature>
<dbReference type="RefSeq" id="XP_007415737.1">
    <property type="nucleotide sequence ID" value="XM_007415675.1"/>
</dbReference>